<keyword evidence="2" id="KW-0732">Signal</keyword>
<reference evidence="3" key="1">
    <citation type="submission" date="2022-06" db="EMBL/GenBank/DDBJ databases">
        <authorList>
            <person name="Andreotti S."/>
            <person name="Wyler E."/>
        </authorList>
    </citation>
    <scope>NUCLEOTIDE SEQUENCE</scope>
</reference>
<feature type="compositionally biased region" description="Gly residues" evidence="1">
    <location>
        <begin position="99"/>
        <end position="111"/>
    </location>
</feature>
<evidence type="ECO:0000256" key="1">
    <source>
        <dbReference type="SAM" id="MobiDB-lite"/>
    </source>
</evidence>
<feature type="compositionally biased region" description="Basic and acidic residues" evidence="1">
    <location>
        <begin position="83"/>
        <end position="92"/>
    </location>
</feature>
<comment type="caution">
    <text evidence="3">The sequence shown here is derived from an EMBL/GenBank/DDBJ whole genome shotgun (WGS) entry which is preliminary data.</text>
</comment>
<feature type="chain" id="PRO_5043863498" evidence="2">
    <location>
        <begin position="22"/>
        <end position="146"/>
    </location>
</feature>
<feature type="region of interest" description="Disordered" evidence="1">
    <location>
        <begin position="55"/>
        <end position="146"/>
    </location>
</feature>
<evidence type="ECO:0000256" key="2">
    <source>
        <dbReference type="SAM" id="SignalP"/>
    </source>
</evidence>
<sequence length="146" mass="15814">MAASRLLLVLLSMALLALTSAQRANEDDEDSLQEQLSHFYAGLKEIKDHIKEQISEHGKMAENFIKGNEKRNKGKGRGGNRGSDGESLRGQDRQSGNQQGRGGQGGRGRGGQKGEKGQNAKGGQKTQRGKGGKRNQRENDGQLSEE</sequence>
<dbReference type="EMBL" id="CALSGD010001622">
    <property type="protein sequence ID" value="CAH7425296.1"/>
    <property type="molecule type" value="Genomic_DNA"/>
</dbReference>
<evidence type="ECO:0000313" key="4">
    <source>
        <dbReference type="Proteomes" id="UP001152836"/>
    </source>
</evidence>
<gene>
    <name evidence="3" type="primary">Lpal2</name>
    <name evidence="3" type="ORF">PHOROB_LOCUS16923</name>
</gene>
<organism evidence="3 4">
    <name type="scientific">Phodopus roborovskii</name>
    <name type="common">Roborovski's desert hamster</name>
    <name type="synonym">Cricetulus roborovskii</name>
    <dbReference type="NCBI Taxonomy" id="109678"/>
    <lineage>
        <taxon>Eukaryota</taxon>
        <taxon>Metazoa</taxon>
        <taxon>Chordata</taxon>
        <taxon>Craniata</taxon>
        <taxon>Vertebrata</taxon>
        <taxon>Euteleostomi</taxon>
        <taxon>Mammalia</taxon>
        <taxon>Eutheria</taxon>
        <taxon>Euarchontoglires</taxon>
        <taxon>Glires</taxon>
        <taxon>Rodentia</taxon>
        <taxon>Myomorpha</taxon>
        <taxon>Muroidea</taxon>
        <taxon>Cricetidae</taxon>
        <taxon>Cricetinae</taxon>
        <taxon>Phodopus</taxon>
    </lineage>
</organism>
<feature type="signal peptide" evidence="2">
    <location>
        <begin position="1"/>
        <end position="21"/>
    </location>
</feature>
<keyword evidence="4" id="KW-1185">Reference proteome</keyword>
<protein>
    <submittedName>
        <fullName evidence="3">Lpal2 protein</fullName>
    </submittedName>
</protein>
<dbReference type="AlphaFoldDB" id="A0AAV0ABI1"/>
<name>A0AAV0ABI1_PHORO</name>
<dbReference type="Proteomes" id="UP001152836">
    <property type="component" value="Unassembled WGS sequence"/>
</dbReference>
<proteinExistence type="predicted"/>
<evidence type="ECO:0000313" key="3">
    <source>
        <dbReference type="EMBL" id="CAH7425296.1"/>
    </source>
</evidence>
<accession>A0AAV0ABI1</accession>